<dbReference type="InterPro" id="IPR010016">
    <property type="entry name" value="PxpB"/>
</dbReference>
<proteinExistence type="predicted"/>
<evidence type="ECO:0000256" key="1">
    <source>
        <dbReference type="ARBA" id="ARBA00022741"/>
    </source>
</evidence>
<dbReference type="SUPFAM" id="SSF50891">
    <property type="entry name" value="Cyclophilin-like"/>
    <property type="match status" value="1"/>
</dbReference>
<protein>
    <submittedName>
        <fullName evidence="5">Allophanate hydrolase</fullName>
    </submittedName>
</protein>
<dbReference type="Pfam" id="PF02682">
    <property type="entry name" value="CT_C_D"/>
    <property type="match status" value="1"/>
</dbReference>
<dbReference type="RefSeq" id="WP_117188972.1">
    <property type="nucleotide sequence ID" value="NZ_AP024308.1"/>
</dbReference>
<dbReference type="Proteomes" id="UP000259211">
    <property type="component" value="Unassembled WGS sequence"/>
</dbReference>
<feature type="domain" description="Carboxyltransferase" evidence="4">
    <location>
        <begin position="1"/>
        <end position="193"/>
    </location>
</feature>
<dbReference type="InterPro" id="IPR003833">
    <property type="entry name" value="CT_C_D"/>
</dbReference>
<accession>A0A3E2DKY6</accession>
<dbReference type="Gene3D" id="3.30.1360.40">
    <property type="match status" value="1"/>
</dbReference>
<dbReference type="GO" id="GO:0016787">
    <property type="term" value="F:hydrolase activity"/>
    <property type="evidence" value="ECO:0007669"/>
    <property type="project" value="UniProtKB-KW"/>
</dbReference>
<dbReference type="EMBL" id="NOWI01000003">
    <property type="protein sequence ID" value="RFT46052.1"/>
    <property type="molecule type" value="Genomic_DNA"/>
</dbReference>
<dbReference type="SUPFAM" id="SSF160467">
    <property type="entry name" value="PH0987 N-terminal domain-like"/>
    <property type="match status" value="1"/>
</dbReference>
<dbReference type="SMART" id="SM00796">
    <property type="entry name" value="AHS1"/>
    <property type="match status" value="1"/>
</dbReference>
<name>A0A3E2DKY6_9ACTN</name>
<evidence type="ECO:0000256" key="2">
    <source>
        <dbReference type="ARBA" id="ARBA00022801"/>
    </source>
</evidence>
<dbReference type="PANTHER" id="PTHR34698:SF2">
    <property type="entry name" value="5-OXOPROLINASE SUBUNIT B"/>
    <property type="match status" value="1"/>
</dbReference>
<evidence type="ECO:0000313" key="5">
    <source>
        <dbReference type="EMBL" id="RFT46052.1"/>
    </source>
</evidence>
<keyword evidence="2 5" id="KW-0378">Hydrolase</keyword>
<reference evidence="5 6" key="1">
    <citation type="submission" date="2017-07" db="EMBL/GenBank/DDBJ databases">
        <authorList>
            <person name="Sun Z.S."/>
            <person name="Albrecht U."/>
            <person name="Echele G."/>
            <person name="Lee C.C."/>
        </authorList>
    </citation>
    <scope>NUCLEOTIDE SEQUENCE [LARGE SCALE GENOMIC DNA]</scope>
    <source>
        <strain evidence="5 6">P16-029</strain>
    </source>
</reference>
<organism evidence="5 6">
    <name type="scientific">Cutibacterium avidum</name>
    <dbReference type="NCBI Taxonomy" id="33010"/>
    <lineage>
        <taxon>Bacteria</taxon>
        <taxon>Bacillati</taxon>
        <taxon>Actinomycetota</taxon>
        <taxon>Actinomycetes</taxon>
        <taxon>Propionibacteriales</taxon>
        <taxon>Propionibacteriaceae</taxon>
        <taxon>Cutibacterium</taxon>
    </lineage>
</organism>
<dbReference type="PANTHER" id="PTHR34698">
    <property type="entry name" value="5-OXOPROLINASE SUBUNIT B"/>
    <property type="match status" value="1"/>
</dbReference>
<evidence type="ECO:0000313" key="6">
    <source>
        <dbReference type="Proteomes" id="UP000259211"/>
    </source>
</evidence>
<gene>
    <name evidence="5" type="ORF">CHT91_04455</name>
</gene>
<keyword evidence="1" id="KW-0547">Nucleotide-binding</keyword>
<sequence length="206" mass="22204">MRLLPAGRTAVLLELDDAGQRRRLHRALSDHPAEGTVDLVPAQTTVLVQVESADLLPGAVAHVQDLLAGGLDAVEEGSREPLPVPVRYDGLDMSDVADLLDMTTDELVKHHSDQLWTVEFAGFMPGFGYMSGVDWPYRIPRRSSPRTRIPPGSIALADGFTGAYPQASPGGWQIIGTTEMTLWDENADPPALLLPGAVIKFEAVTS</sequence>
<dbReference type="InterPro" id="IPR029000">
    <property type="entry name" value="Cyclophilin-like_dom_sf"/>
</dbReference>
<dbReference type="GO" id="GO:0005524">
    <property type="term" value="F:ATP binding"/>
    <property type="evidence" value="ECO:0007669"/>
    <property type="project" value="UniProtKB-KW"/>
</dbReference>
<comment type="caution">
    <text evidence="5">The sequence shown here is derived from an EMBL/GenBank/DDBJ whole genome shotgun (WGS) entry which is preliminary data.</text>
</comment>
<dbReference type="Gene3D" id="2.40.100.10">
    <property type="entry name" value="Cyclophilin-like"/>
    <property type="match status" value="1"/>
</dbReference>
<keyword evidence="3" id="KW-0067">ATP-binding</keyword>
<evidence type="ECO:0000259" key="4">
    <source>
        <dbReference type="SMART" id="SM00796"/>
    </source>
</evidence>
<dbReference type="AlphaFoldDB" id="A0A3E2DKY6"/>
<evidence type="ECO:0000256" key="3">
    <source>
        <dbReference type="ARBA" id="ARBA00022840"/>
    </source>
</evidence>